<dbReference type="RefSeq" id="WP_177062500.1">
    <property type="nucleotide sequence ID" value="NZ_JACARY010000103.1"/>
</dbReference>
<accession>A0A7Y8KKA4</accession>
<dbReference type="InterPro" id="IPR029032">
    <property type="entry name" value="AhpD-like"/>
</dbReference>
<dbReference type="GO" id="GO:0051920">
    <property type="term" value="F:peroxiredoxin activity"/>
    <property type="evidence" value="ECO:0007669"/>
    <property type="project" value="InterPro"/>
</dbReference>
<evidence type="ECO:0000313" key="4">
    <source>
        <dbReference type="Proteomes" id="UP000572863"/>
    </source>
</evidence>
<evidence type="ECO:0000313" key="3">
    <source>
        <dbReference type="EMBL" id="NWE91809.1"/>
    </source>
</evidence>
<keyword evidence="4" id="KW-1185">Reference proteome</keyword>
<gene>
    <name evidence="2" type="ORF">HX871_32125</name>
    <name evidence="3" type="ORF">HX893_27150</name>
</gene>
<reference evidence="4 5" key="1">
    <citation type="submission" date="2020-04" db="EMBL/GenBank/DDBJ databases">
        <title>Molecular characterization of pseudomonads from Agaricus bisporus reveal novel blotch 2 pathogens in Western Europe.</title>
        <authorList>
            <person name="Taparia T."/>
            <person name="Krijger M."/>
            <person name="Haynes E."/>
            <person name="Elpinstone J.G."/>
            <person name="Noble R."/>
            <person name="Van Der Wolf J."/>
        </authorList>
    </citation>
    <scope>NUCLEOTIDE SEQUENCE [LARGE SCALE GENOMIC DNA]</scope>
    <source>
        <strain evidence="2 4">P7774</strain>
        <strain evidence="3 5">P8021</strain>
    </source>
</reference>
<evidence type="ECO:0000313" key="2">
    <source>
        <dbReference type="EMBL" id="NWD99073.1"/>
    </source>
</evidence>
<dbReference type="EMBL" id="JACASD010000085">
    <property type="protein sequence ID" value="NWE91809.1"/>
    <property type="molecule type" value="Genomic_DNA"/>
</dbReference>
<feature type="domain" description="Carboxymuconolactone decarboxylase-like" evidence="1">
    <location>
        <begin position="43"/>
        <end position="102"/>
    </location>
</feature>
<dbReference type="Pfam" id="PF02627">
    <property type="entry name" value="CMD"/>
    <property type="match status" value="1"/>
</dbReference>
<dbReference type="Gene3D" id="1.20.1290.10">
    <property type="entry name" value="AhpD-like"/>
    <property type="match status" value="1"/>
</dbReference>
<dbReference type="EMBL" id="JACARY010000103">
    <property type="protein sequence ID" value="NWD99073.1"/>
    <property type="molecule type" value="Genomic_DNA"/>
</dbReference>
<comment type="caution">
    <text evidence="3">The sequence shown here is derived from an EMBL/GenBank/DDBJ whole genome shotgun (WGS) entry which is preliminary data.</text>
</comment>
<evidence type="ECO:0000313" key="5">
    <source>
        <dbReference type="Proteomes" id="UP000585226"/>
    </source>
</evidence>
<proteinExistence type="predicted"/>
<name>A0A7Y8KKA4_9PSED</name>
<protein>
    <submittedName>
        <fullName evidence="3">Carboxymuconolactone decarboxylase family protein</fullName>
    </submittedName>
</protein>
<sequence length="177" mass="19269">MSRLTTMEPHEATGLVAETFASIKRAAGMIPNTYLTIGTHSPEGLHAVLHLDEVVSRSEISDADLEIIRLVVSVCSGCRYCVAVHSLKAKFAGLSYDEILRIRGSRSTEDPRRDALIEFVRNIVSGTGTLSSLDVESIIIAGYSQSQIIGISLTIASTMFINTVNRINDTVLDYPEI</sequence>
<dbReference type="Proteomes" id="UP000585226">
    <property type="component" value="Unassembled WGS sequence"/>
</dbReference>
<dbReference type="PANTHER" id="PTHR35446:SF2">
    <property type="entry name" value="CARBOXYMUCONOLACTONE DECARBOXYLASE-LIKE DOMAIN-CONTAINING PROTEIN"/>
    <property type="match status" value="1"/>
</dbReference>
<dbReference type="PANTHER" id="PTHR35446">
    <property type="entry name" value="SI:CH211-175M2.5"/>
    <property type="match status" value="1"/>
</dbReference>
<dbReference type="AlphaFoldDB" id="A0A7Y8KKA4"/>
<dbReference type="Proteomes" id="UP000572863">
    <property type="component" value="Unassembled WGS sequence"/>
</dbReference>
<evidence type="ECO:0000259" key="1">
    <source>
        <dbReference type="Pfam" id="PF02627"/>
    </source>
</evidence>
<organism evidence="3 5">
    <name type="scientific">Pseudomonas reactans</name>
    <dbReference type="NCBI Taxonomy" id="117680"/>
    <lineage>
        <taxon>Bacteria</taxon>
        <taxon>Pseudomonadati</taxon>
        <taxon>Pseudomonadota</taxon>
        <taxon>Gammaproteobacteria</taxon>
        <taxon>Pseudomonadales</taxon>
        <taxon>Pseudomonadaceae</taxon>
        <taxon>Pseudomonas</taxon>
    </lineage>
</organism>
<dbReference type="InterPro" id="IPR003779">
    <property type="entry name" value="CMD-like"/>
</dbReference>
<dbReference type="SUPFAM" id="SSF69118">
    <property type="entry name" value="AhpD-like"/>
    <property type="match status" value="1"/>
</dbReference>